<gene>
    <name evidence="1" type="ORF">BDP55DRAFT_625128</name>
</gene>
<keyword evidence="2" id="KW-1185">Reference proteome</keyword>
<protein>
    <submittedName>
        <fullName evidence="1">Uncharacterized protein</fullName>
    </submittedName>
</protein>
<dbReference type="RefSeq" id="XP_060436615.1">
    <property type="nucleotide sequence ID" value="XM_060571425.1"/>
</dbReference>
<sequence length="157" mass="17842">MTNLAPRTFSDRSSRRWATCLRSGKRHVSTRMVYQLKIARSVTGFRTSEETRPLKERVHGILDEPPSLFVDPNGAPQDPAKVDTISLRFDNDMPPRAPYPVAYSVMLWKPTAVCVKGGYVVAYLDESDEMLQTFPHISHIKPSQLVEMLSKIFSYDP</sequence>
<evidence type="ECO:0000313" key="1">
    <source>
        <dbReference type="EMBL" id="KAK1700860.1"/>
    </source>
</evidence>
<name>A0AAJ0F062_9PEZI</name>
<dbReference type="Proteomes" id="UP001224890">
    <property type="component" value="Unassembled WGS sequence"/>
</dbReference>
<comment type="caution">
    <text evidence="1">The sequence shown here is derived from an EMBL/GenBank/DDBJ whole genome shotgun (WGS) entry which is preliminary data.</text>
</comment>
<organism evidence="1 2">
    <name type="scientific">Colletotrichum godetiae</name>
    <dbReference type="NCBI Taxonomy" id="1209918"/>
    <lineage>
        <taxon>Eukaryota</taxon>
        <taxon>Fungi</taxon>
        <taxon>Dikarya</taxon>
        <taxon>Ascomycota</taxon>
        <taxon>Pezizomycotina</taxon>
        <taxon>Sordariomycetes</taxon>
        <taxon>Hypocreomycetidae</taxon>
        <taxon>Glomerellales</taxon>
        <taxon>Glomerellaceae</taxon>
        <taxon>Colletotrichum</taxon>
        <taxon>Colletotrichum acutatum species complex</taxon>
    </lineage>
</organism>
<evidence type="ECO:0000313" key="2">
    <source>
        <dbReference type="Proteomes" id="UP001224890"/>
    </source>
</evidence>
<proteinExistence type="predicted"/>
<accession>A0AAJ0F062</accession>
<reference evidence="1" key="1">
    <citation type="submission" date="2021-06" db="EMBL/GenBank/DDBJ databases">
        <title>Comparative genomics, transcriptomics and evolutionary studies reveal genomic signatures of adaptation to plant cell wall in hemibiotrophic fungi.</title>
        <authorList>
            <consortium name="DOE Joint Genome Institute"/>
            <person name="Baroncelli R."/>
            <person name="Diaz J.F."/>
            <person name="Benocci T."/>
            <person name="Peng M."/>
            <person name="Battaglia E."/>
            <person name="Haridas S."/>
            <person name="Andreopoulos W."/>
            <person name="Labutti K."/>
            <person name="Pangilinan J."/>
            <person name="Floch G.L."/>
            <person name="Makela M.R."/>
            <person name="Henrissat B."/>
            <person name="Grigoriev I.V."/>
            <person name="Crouch J.A."/>
            <person name="De Vries R.P."/>
            <person name="Sukno S.A."/>
            <person name="Thon M.R."/>
        </authorList>
    </citation>
    <scope>NUCLEOTIDE SEQUENCE</scope>
    <source>
        <strain evidence="1">CBS 193.32</strain>
    </source>
</reference>
<dbReference type="EMBL" id="JAHMHR010000001">
    <property type="protein sequence ID" value="KAK1700860.1"/>
    <property type="molecule type" value="Genomic_DNA"/>
</dbReference>
<dbReference type="AlphaFoldDB" id="A0AAJ0F062"/>
<dbReference type="GeneID" id="85455951"/>